<dbReference type="Pfam" id="PF18863">
    <property type="entry name" value="AbiJ_NTD4"/>
    <property type="match status" value="1"/>
</dbReference>
<dbReference type="InterPro" id="IPR054280">
    <property type="entry name" value="DUF7014"/>
</dbReference>
<dbReference type="InterPro" id="IPR049503">
    <property type="entry name" value="AbiJ_NTD4"/>
</dbReference>
<name>A0ABV6L6V6_9SPHI</name>
<evidence type="ECO:0000313" key="3">
    <source>
        <dbReference type="EMBL" id="MFC0515171.1"/>
    </source>
</evidence>
<proteinExistence type="predicted"/>
<dbReference type="RefSeq" id="WP_377023009.1">
    <property type="nucleotide sequence ID" value="NZ_JBHLTS010000022.1"/>
</dbReference>
<dbReference type="NCBIfam" id="NF046078">
    <property type="entry name" value="STM4504_CBY0614"/>
    <property type="match status" value="1"/>
</dbReference>
<accession>A0ABV6L6V6</accession>
<dbReference type="EMBL" id="JBHLTS010000022">
    <property type="protein sequence ID" value="MFC0515171.1"/>
    <property type="molecule type" value="Genomic_DNA"/>
</dbReference>
<evidence type="ECO:0000313" key="4">
    <source>
        <dbReference type="Proteomes" id="UP001589828"/>
    </source>
</evidence>
<sequence>MPIFNLFSKRQKALNAEPSDILIYNSIPLPLRVQIIHILNDAFGDSYNGYSEERVYEDMHEMLCREYGLFHLNGRNTYRERINEFILKEENNESVIDAIEVAFRYIDIIIRPDWNYKNSTRRKISEDDAIAELNERFKQHAVGYQYEFGELIKVDSTYVHAEIVKPVLQLLYNKKFSGANEEYLKAHEHYRHGRNKECLTECLKAFESTMKIICTAKGWSFNATDTAKPLVNAILTNNLIPSYMQSQISAFRSLLESGIPTIRNKVGGHGQGATPTTADDETTRYALNLTGSNLIYLIELSNL</sequence>
<reference evidence="3 4" key="1">
    <citation type="submission" date="2024-09" db="EMBL/GenBank/DDBJ databases">
        <authorList>
            <person name="Sun Q."/>
            <person name="Mori K."/>
        </authorList>
    </citation>
    <scope>NUCLEOTIDE SEQUENCE [LARGE SCALE GENOMIC DNA]</scope>
    <source>
        <strain evidence="3 4">NCAIM B.02415</strain>
    </source>
</reference>
<evidence type="ECO:0000259" key="2">
    <source>
        <dbReference type="Pfam" id="PF22809"/>
    </source>
</evidence>
<feature type="domain" description="HEPN AbiJ-N-terminal" evidence="1">
    <location>
        <begin position="6"/>
        <end position="167"/>
    </location>
</feature>
<gene>
    <name evidence="3" type="ORF">ACFFGT_13210</name>
</gene>
<evidence type="ECO:0000259" key="1">
    <source>
        <dbReference type="Pfam" id="PF18863"/>
    </source>
</evidence>
<comment type="caution">
    <text evidence="3">The sequence shown here is derived from an EMBL/GenBank/DDBJ whole genome shotgun (WGS) entry which is preliminary data.</text>
</comment>
<dbReference type="Proteomes" id="UP001589828">
    <property type="component" value="Unassembled WGS sequence"/>
</dbReference>
<dbReference type="Pfam" id="PF22809">
    <property type="entry name" value="DUF7014"/>
    <property type="match status" value="1"/>
</dbReference>
<feature type="domain" description="DUF7014" evidence="2">
    <location>
        <begin position="173"/>
        <end position="299"/>
    </location>
</feature>
<keyword evidence="4" id="KW-1185">Reference proteome</keyword>
<organism evidence="3 4">
    <name type="scientific">Mucilaginibacter angelicae</name>
    <dbReference type="NCBI Taxonomy" id="869718"/>
    <lineage>
        <taxon>Bacteria</taxon>
        <taxon>Pseudomonadati</taxon>
        <taxon>Bacteroidota</taxon>
        <taxon>Sphingobacteriia</taxon>
        <taxon>Sphingobacteriales</taxon>
        <taxon>Sphingobacteriaceae</taxon>
        <taxon>Mucilaginibacter</taxon>
    </lineage>
</organism>
<protein>
    <submittedName>
        <fullName evidence="3">STM4504/CBY_0614 family protein</fullName>
    </submittedName>
</protein>